<dbReference type="Proteomes" id="UP000796880">
    <property type="component" value="Unassembled WGS sequence"/>
</dbReference>
<organism evidence="3 4">
    <name type="scientific">Rhamnella rubrinervis</name>
    <dbReference type="NCBI Taxonomy" id="2594499"/>
    <lineage>
        <taxon>Eukaryota</taxon>
        <taxon>Viridiplantae</taxon>
        <taxon>Streptophyta</taxon>
        <taxon>Embryophyta</taxon>
        <taxon>Tracheophyta</taxon>
        <taxon>Spermatophyta</taxon>
        <taxon>Magnoliopsida</taxon>
        <taxon>eudicotyledons</taxon>
        <taxon>Gunneridae</taxon>
        <taxon>Pentapetalae</taxon>
        <taxon>rosids</taxon>
        <taxon>fabids</taxon>
        <taxon>Rosales</taxon>
        <taxon>Rhamnaceae</taxon>
        <taxon>rhamnoid group</taxon>
        <taxon>Rhamneae</taxon>
        <taxon>Rhamnella</taxon>
    </lineage>
</organism>
<name>A0A8K0DVM9_9ROSA</name>
<keyword evidence="4" id="KW-1185">Reference proteome</keyword>
<comment type="caution">
    <text evidence="3">The sequence shown here is derived from an EMBL/GenBank/DDBJ whole genome shotgun (WGS) entry which is preliminary data.</text>
</comment>
<evidence type="ECO:0000256" key="1">
    <source>
        <dbReference type="SAM" id="Coils"/>
    </source>
</evidence>
<proteinExistence type="predicted"/>
<feature type="compositionally biased region" description="Polar residues" evidence="2">
    <location>
        <begin position="200"/>
        <end position="211"/>
    </location>
</feature>
<protein>
    <submittedName>
        <fullName evidence="3">Uncharacterized protein</fullName>
    </submittedName>
</protein>
<feature type="region of interest" description="Disordered" evidence="2">
    <location>
        <begin position="1"/>
        <end position="23"/>
    </location>
</feature>
<dbReference type="AlphaFoldDB" id="A0A8K0DVM9"/>
<feature type="region of interest" description="Disordered" evidence="2">
    <location>
        <begin position="200"/>
        <end position="234"/>
    </location>
</feature>
<sequence>MVRTGRPRLQGYLASRPAPQQEPMEAYFSSSSPVVSLTSGLRLGLGSPALDPVPLAIRDLPYPEMREEIRGEGMTGQLDECISSSLKLTYSILDMDKTTAEARENECLSKLNRLEKQVQTVQKEKTTLIADHEEQTQELEKKLEATQREVRVLKTNYENQLIIGFKLMKAALKTVELNFVLERLDEVQLGEDIVRREGNFKTSLPTTTSTGGEAAHVEASANAPDVEEERQEEG</sequence>
<feature type="coiled-coil region" evidence="1">
    <location>
        <begin position="97"/>
        <end position="156"/>
    </location>
</feature>
<evidence type="ECO:0000256" key="2">
    <source>
        <dbReference type="SAM" id="MobiDB-lite"/>
    </source>
</evidence>
<dbReference type="EMBL" id="VOIH02000010">
    <property type="protein sequence ID" value="KAF3434625.1"/>
    <property type="molecule type" value="Genomic_DNA"/>
</dbReference>
<keyword evidence="1" id="KW-0175">Coiled coil</keyword>
<accession>A0A8K0DVM9</accession>
<feature type="compositionally biased region" description="Acidic residues" evidence="2">
    <location>
        <begin position="225"/>
        <end position="234"/>
    </location>
</feature>
<gene>
    <name evidence="3" type="ORF">FNV43_RR21710</name>
</gene>
<evidence type="ECO:0000313" key="3">
    <source>
        <dbReference type="EMBL" id="KAF3434625.1"/>
    </source>
</evidence>
<evidence type="ECO:0000313" key="4">
    <source>
        <dbReference type="Proteomes" id="UP000796880"/>
    </source>
</evidence>
<reference evidence="3" key="1">
    <citation type="submission" date="2020-03" db="EMBL/GenBank/DDBJ databases">
        <title>A high-quality chromosome-level genome assembly of a woody plant with both climbing and erect habits, Rhamnella rubrinervis.</title>
        <authorList>
            <person name="Lu Z."/>
            <person name="Yang Y."/>
            <person name="Zhu X."/>
            <person name="Sun Y."/>
        </authorList>
    </citation>
    <scope>NUCLEOTIDE SEQUENCE</scope>
    <source>
        <strain evidence="3">BYM</strain>
        <tissue evidence="3">Leaf</tissue>
    </source>
</reference>